<sequence>MVEVQKKDHETASSLVRRFSRRIQQSGILLRSRKLRFYNRKPSKTQRRDAAMRRIKKQSEYDRLVKLGKIDEKEDRR</sequence>
<accession>A0A1G2PS76</accession>
<organism evidence="1 2">
    <name type="scientific">Candidatus Terrybacteria bacterium RIFCSPLOWO2_01_FULL_40_23</name>
    <dbReference type="NCBI Taxonomy" id="1802366"/>
    <lineage>
        <taxon>Bacteria</taxon>
        <taxon>Candidatus Terryibacteriota</taxon>
    </lineage>
</organism>
<dbReference type="Proteomes" id="UP000176951">
    <property type="component" value="Unassembled WGS sequence"/>
</dbReference>
<dbReference type="EMBL" id="MHSW01000025">
    <property type="protein sequence ID" value="OHA51188.1"/>
    <property type="molecule type" value="Genomic_DNA"/>
</dbReference>
<evidence type="ECO:0008006" key="3">
    <source>
        <dbReference type="Google" id="ProtNLM"/>
    </source>
</evidence>
<proteinExistence type="predicted"/>
<name>A0A1G2PS76_9BACT</name>
<evidence type="ECO:0000313" key="2">
    <source>
        <dbReference type="Proteomes" id="UP000176951"/>
    </source>
</evidence>
<dbReference type="AlphaFoldDB" id="A0A1G2PS76"/>
<evidence type="ECO:0000313" key="1">
    <source>
        <dbReference type="EMBL" id="OHA51188.1"/>
    </source>
</evidence>
<reference evidence="1 2" key="1">
    <citation type="journal article" date="2016" name="Nat. Commun.">
        <title>Thousands of microbial genomes shed light on interconnected biogeochemical processes in an aquifer system.</title>
        <authorList>
            <person name="Anantharaman K."/>
            <person name="Brown C.T."/>
            <person name="Hug L.A."/>
            <person name="Sharon I."/>
            <person name="Castelle C.J."/>
            <person name="Probst A.J."/>
            <person name="Thomas B.C."/>
            <person name="Singh A."/>
            <person name="Wilkins M.J."/>
            <person name="Karaoz U."/>
            <person name="Brodie E.L."/>
            <person name="Williams K.H."/>
            <person name="Hubbard S.S."/>
            <person name="Banfield J.F."/>
        </authorList>
    </citation>
    <scope>NUCLEOTIDE SEQUENCE [LARGE SCALE GENOMIC DNA]</scope>
</reference>
<gene>
    <name evidence="1" type="ORF">A3A97_02865</name>
</gene>
<comment type="caution">
    <text evidence="1">The sequence shown here is derived from an EMBL/GenBank/DDBJ whole genome shotgun (WGS) entry which is preliminary data.</text>
</comment>
<protein>
    <recommendedName>
        <fullName evidence="3">30S ribosomal protein S21</fullName>
    </recommendedName>
</protein>